<keyword evidence="4" id="KW-0963">Cytoplasm</keyword>
<comment type="catalytic activity">
    <reaction evidence="4">
        <text>RNA(n) + a ribonucleoside 5'-triphosphate = RNA(n+1) + diphosphate</text>
        <dbReference type="Rhea" id="RHEA:21248"/>
        <dbReference type="Rhea" id="RHEA-COMP:14527"/>
        <dbReference type="Rhea" id="RHEA-COMP:17342"/>
        <dbReference type="ChEBI" id="CHEBI:33019"/>
        <dbReference type="ChEBI" id="CHEBI:61557"/>
        <dbReference type="ChEBI" id="CHEBI:140395"/>
        <dbReference type="EC" id="2.7.7.6"/>
    </reaction>
</comment>
<dbReference type="SUPFAM" id="SSF55257">
    <property type="entry name" value="RBP11-like subunits of RNA polymerase"/>
    <property type="match status" value="1"/>
</dbReference>
<evidence type="ECO:0000313" key="8">
    <source>
        <dbReference type="Proteomes" id="UP000268446"/>
    </source>
</evidence>
<feature type="binding site" evidence="4">
    <location>
        <position position="212"/>
    </location>
    <ligand>
        <name>[3Fe-4S] cluster</name>
        <dbReference type="ChEBI" id="CHEBI:21137"/>
    </ligand>
</feature>
<dbReference type="PROSITE" id="PS51379">
    <property type="entry name" value="4FE4S_FER_2"/>
    <property type="match status" value="2"/>
</dbReference>
<dbReference type="GO" id="GO:0016491">
    <property type="term" value="F:oxidoreductase activity"/>
    <property type="evidence" value="ECO:0007669"/>
    <property type="project" value="UniProtKB-ARBA"/>
</dbReference>
<dbReference type="InterPro" id="IPR036603">
    <property type="entry name" value="RBP11-like"/>
</dbReference>
<dbReference type="GO" id="GO:0046983">
    <property type="term" value="F:protein dimerization activity"/>
    <property type="evidence" value="ECO:0007669"/>
    <property type="project" value="InterPro"/>
</dbReference>
<dbReference type="InterPro" id="IPR017896">
    <property type="entry name" value="4Fe4S_Fe-S-bd"/>
</dbReference>
<comment type="function">
    <text evidence="4">DNA-dependent RNA polymerase (RNAP) catalyzes the transcription of DNA into RNA using the four ribonucleoside triphosphates as substrates.</text>
</comment>
<dbReference type="Proteomes" id="UP000269499">
    <property type="component" value="Unassembled WGS sequence"/>
</dbReference>
<evidence type="ECO:0000256" key="3">
    <source>
        <dbReference type="ARBA" id="ARBA00025804"/>
    </source>
</evidence>
<dbReference type="InterPro" id="IPR017900">
    <property type="entry name" value="4Fe4S_Fe_S_CS"/>
</dbReference>
<feature type="domain" description="4Fe-4S ferredoxin-type" evidence="5">
    <location>
        <begin position="196"/>
        <end position="226"/>
    </location>
</feature>
<dbReference type="EMBL" id="QMRA01000003">
    <property type="protein sequence ID" value="RLE55765.1"/>
    <property type="molecule type" value="Genomic_DNA"/>
</dbReference>
<dbReference type="SUPFAM" id="SSF56553">
    <property type="entry name" value="Insert subdomain of RNA polymerase alpha subunit"/>
    <property type="match status" value="1"/>
</dbReference>
<keyword evidence="4" id="KW-0411">Iron-sulfur</keyword>
<gene>
    <name evidence="4" type="primary">rpo3</name>
    <name evidence="4" type="synonym">rpoD</name>
    <name evidence="6" type="ORF">DRJ20_00480</name>
    <name evidence="7" type="ORF">DRJ26_00370</name>
</gene>
<comment type="subunit">
    <text evidence="4">Part of the RNA polymerase complex.</text>
</comment>
<dbReference type="PROSITE" id="PS00446">
    <property type="entry name" value="RNA_POL_D_30KD"/>
    <property type="match status" value="1"/>
</dbReference>
<accession>A0A497F841</accession>
<dbReference type="EMBL" id="QMQZ01000006">
    <property type="protein sequence ID" value="RLE52247.1"/>
    <property type="molecule type" value="Genomic_DNA"/>
</dbReference>
<name>A0A497F841_9CREN</name>
<proteinExistence type="inferred from homology"/>
<reference evidence="8 9" key="1">
    <citation type="submission" date="2018-06" db="EMBL/GenBank/DDBJ databases">
        <title>Extensive metabolic versatility and redundancy in microbially diverse, dynamic hydrothermal sediments.</title>
        <authorList>
            <person name="Dombrowski N."/>
            <person name="Teske A."/>
            <person name="Baker B.J."/>
        </authorList>
    </citation>
    <scope>NUCLEOTIDE SEQUENCE [LARGE SCALE GENOMIC DNA]</scope>
    <source>
        <strain evidence="7">B20_G2</strain>
        <strain evidence="6">B29_G17</strain>
    </source>
</reference>
<keyword evidence="4" id="KW-0408">Iron</keyword>
<comment type="cofactor">
    <cofactor evidence="4">
        <name>[3Fe-4S] cluster</name>
        <dbReference type="ChEBI" id="CHEBI:21137"/>
    </cofactor>
    <text evidence="4">Binds 1 [3Fe-4S] cluster.</text>
</comment>
<evidence type="ECO:0000313" key="9">
    <source>
        <dbReference type="Proteomes" id="UP000269499"/>
    </source>
</evidence>
<dbReference type="GO" id="GO:0051538">
    <property type="term" value="F:3 iron, 4 sulfur cluster binding"/>
    <property type="evidence" value="ECO:0007669"/>
    <property type="project" value="UniProtKB-KW"/>
</dbReference>
<dbReference type="Pfam" id="PF00037">
    <property type="entry name" value="Fer4"/>
    <property type="match status" value="2"/>
</dbReference>
<dbReference type="GO" id="GO:0046872">
    <property type="term" value="F:metal ion binding"/>
    <property type="evidence" value="ECO:0007669"/>
    <property type="project" value="UniProtKB-KW"/>
</dbReference>
<dbReference type="PANTHER" id="PTHR11800:SF2">
    <property type="entry name" value="DNA-DIRECTED RNA POLYMERASE II SUBUNIT RPB3"/>
    <property type="match status" value="1"/>
</dbReference>
<dbReference type="Pfam" id="PF01000">
    <property type="entry name" value="RNA_pol_A_bac"/>
    <property type="match status" value="1"/>
</dbReference>
<dbReference type="GO" id="GO:0003899">
    <property type="term" value="F:DNA-directed RNA polymerase activity"/>
    <property type="evidence" value="ECO:0007669"/>
    <property type="project" value="UniProtKB-UniRule"/>
</dbReference>
<dbReference type="Gene3D" id="3.30.70.20">
    <property type="match status" value="1"/>
</dbReference>
<dbReference type="Gene3D" id="3.30.1360.10">
    <property type="entry name" value="RNA polymerase, RBP11-like subunit"/>
    <property type="match status" value="1"/>
</dbReference>
<comment type="subcellular location">
    <subcellularLocation>
        <location evidence="4">Cytoplasm</location>
    </subcellularLocation>
</comment>
<dbReference type="CDD" id="cd07030">
    <property type="entry name" value="RNAP_D"/>
    <property type="match status" value="1"/>
</dbReference>
<dbReference type="Pfam" id="PF01193">
    <property type="entry name" value="RNA_pol_L"/>
    <property type="match status" value="1"/>
</dbReference>
<keyword evidence="4 7" id="KW-0548">Nucleotidyltransferase</keyword>
<dbReference type="InterPro" id="IPR011263">
    <property type="entry name" value="DNA-dir_RNA_pol_RpoA/D/Rpb3"/>
</dbReference>
<dbReference type="PROSITE" id="PS00198">
    <property type="entry name" value="4FE4S_FER_1"/>
    <property type="match status" value="2"/>
</dbReference>
<dbReference type="AlphaFoldDB" id="A0A497F841"/>
<comment type="caution">
    <text evidence="7">The sequence shown here is derived from an EMBL/GenBank/DDBJ whole genome shotgun (WGS) entry which is preliminary data.</text>
</comment>
<keyword evidence="4 7" id="KW-0808">Transferase</keyword>
<dbReference type="GO" id="GO:0000428">
    <property type="term" value="C:DNA-directed RNA polymerase complex"/>
    <property type="evidence" value="ECO:0007669"/>
    <property type="project" value="UniProtKB-KW"/>
</dbReference>
<dbReference type="GO" id="GO:0006351">
    <property type="term" value="P:DNA-templated transcription"/>
    <property type="evidence" value="ECO:0007669"/>
    <property type="project" value="UniProtKB-UniRule"/>
</dbReference>
<evidence type="ECO:0000256" key="2">
    <source>
        <dbReference type="ARBA" id="ARBA00023163"/>
    </source>
</evidence>
<evidence type="ECO:0000313" key="7">
    <source>
        <dbReference type="EMBL" id="RLE55765.1"/>
    </source>
</evidence>
<organism evidence="7 9">
    <name type="scientific">Thermoproteota archaeon</name>
    <dbReference type="NCBI Taxonomy" id="2056631"/>
    <lineage>
        <taxon>Archaea</taxon>
        <taxon>Thermoproteota</taxon>
    </lineage>
</organism>
<dbReference type="PANTHER" id="PTHR11800">
    <property type="entry name" value="DNA-DIRECTED RNA POLYMERASE"/>
    <property type="match status" value="1"/>
</dbReference>
<dbReference type="SMART" id="SM00662">
    <property type="entry name" value="RPOLD"/>
    <property type="match status" value="1"/>
</dbReference>
<dbReference type="HAMAP" id="MF_00320">
    <property type="entry name" value="RNApol_arch_Rpo3"/>
    <property type="match status" value="1"/>
</dbReference>
<evidence type="ECO:0000313" key="6">
    <source>
        <dbReference type="EMBL" id="RLE52247.1"/>
    </source>
</evidence>
<keyword evidence="4" id="KW-0479">Metal-binding</keyword>
<feature type="binding site" evidence="4">
    <location>
        <position position="206"/>
    </location>
    <ligand>
        <name>[3Fe-4S] cluster</name>
        <dbReference type="ChEBI" id="CHEBI:21137"/>
    </ligand>
</feature>
<dbReference type="InterPro" id="IPR036643">
    <property type="entry name" value="RNApol_insert_sf"/>
</dbReference>
<evidence type="ECO:0000259" key="5">
    <source>
        <dbReference type="PROSITE" id="PS51379"/>
    </source>
</evidence>
<dbReference type="InterPro" id="IPR022842">
    <property type="entry name" value="RNAP_Rpo3/Rpb3/RPAC1"/>
</dbReference>
<dbReference type="NCBIfam" id="NF001988">
    <property type="entry name" value="PRK00783.1"/>
    <property type="match status" value="1"/>
</dbReference>
<dbReference type="InterPro" id="IPR001514">
    <property type="entry name" value="DNA-dir_RNA_pol_30-40kDasu_CS"/>
</dbReference>
<dbReference type="GO" id="GO:0003677">
    <property type="term" value="F:DNA binding"/>
    <property type="evidence" value="ECO:0007669"/>
    <property type="project" value="UniProtKB-UniRule"/>
</dbReference>
<dbReference type="Gene3D" id="2.170.120.12">
    <property type="entry name" value="DNA-directed RNA polymerase, insert domain"/>
    <property type="match status" value="1"/>
</dbReference>
<dbReference type="Proteomes" id="UP000268446">
    <property type="component" value="Unassembled WGS sequence"/>
</dbReference>
<dbReference type="EC" id="2.7.7.6" evidence="4"/>
<dbReference type="GO" id="GO:0005737">
    <property type="term" value="C:cytoplasm"/>
    <property type="evidence" value="ECO:0007669"/>
    <property type="project" value="UniProtKB-SubCell"/>
</dbReference>
<dbReference type="InterPro" id="IPR050518">
    <property type="entry name" value="Rpo3/RPB3_RNA_Pol_subunit"/>
</dbReference>
<evidence type="ECO:0000256" key="1">
    <source>
        <dbReference type="ARBA" id="ARBA00022478"/>
    </source>
</evidence>
<evidence type="ECO:0000256" key="4">
    <source>
        <dbReference type="HAMAP-Rule" id="MF_00320"/>
    </source>
</evidence>
<protein>
    <recommendedName>
        <fullName evidence="4">DNA-directed RNA polymerase subunit Rpo3</fullName>
        <ecNumber evidence="4">2.7.7.6</ecNumber>
    </recommendedName>
    <alternativeName>
        <fullName evidence="4">DNA-directed RNA polymerase subunit D</fullName>
    </alternativeName>
</protein>
<dbReference type="InterPro" id="IPR011262">
    <property type="entry name" value="DNA-dir_RNA_pol_insert"/>
</dbReference>
<feature type="domain" description="4Fe-4S ferredoxin-type" evidence="5">
    <location>
        <begin position="166"/>
        <end position="195"/>
    </location>
</feature>
<feature type="binding site" evidence="4">
    <location>
        <position position="209"/>
    </location>
    <ligand>
        <name>[3Fe-4S] cluster</name>
        <dbReference type="ChEBI" id="CHEBI:21137"/>
    </ligand>
</feature>
<comment type="similarity">
    <text evidence="3 4">Belongs to the archaeal Rpo3/eukaryotic RPB3 RNA polymerase subunit family.</text>
</comment>
<keyword evidence="1 4" id="KW-0240">DNA-directed RNA polymerase</keyword>
<keyword evidence="2 4" id="KW-0804">Transcription</keyword>
<sequence>MHVEVVSASDASVRFVLSGVNVAFANALRRIMIAEVPCMAIEEVVILNNTSPIFDEILANRLSLIPLKTDLERFNLPEECDCGGVGCPKCQVTFVLDVEAKEGPKVVYSGDLVSSDPEVVPVSDKIPIAKLASNQRILLEAYARLGIGKRGAKWQPVSACAYKYMPRIEVNRDKCIKCGDCIDACPKGVLGIDEDGYPYLKDFLNCSLCKACVEACEVEAIKLNPDDTSFIFYVESTGALPAPKIVEVAAEVLAKKCSDLVEKLSKGEGS</sequence>
<keyword evidence="4" id="KW-0003">3Fe-4S</keyword>